<name>A0A2A2J4M7_9BILA</name>
<dbReference type="AlphaFoldDB" id="A0A2A2J4M7"/>
<gene>
    <name evidence="2" type="ORF">WR25_23386</name>
</gene>
<accession>A0A2A2J4M7</accession>
<protein>
    <recommendedName>
        <fullName evidence="4">Transmembrane protein</fullName>
    </recommendedName>
</protein>
<reference evidence="2 3" key="1">
    <citation type="journal article" date="2017" name="Curr. Biol.">
        <title>Genome architecture and evolution of a unichromosomal asexual nematode.</title>
        <authorList>
            <person name="Fradin H."/>
            <person name="Zegar C."/>
            <person name="Gutwein M."/>
            <person name="Lucas J."/>
            <person name="Kovtun M."/>
            <person name="Corcoran D."/>
            <person name="Baugh L.R."/>
            <person name="Kiontke K."/>
            <person name="Gunsalus K."/>
            <person name="Fitch D.H."/>
            <person name="Piano F."/>
        </authorList>
    </citation>
    <scope>NUCLEOTIDE SEQUENCE [LARGE SCALE GENOMIC DNA]</scope>
    <source>
        <strain evidence="2">PF1309</strain>
    </source>
</reference>
<sequence>MMQFSMGDEKTTMDKKFIVKRGGCGFFSHIIALGIGYWMGKKICNNPPDCLTDREKFMKQAEEWRRKMLSEHFNSMTFTPPIQHQVPKEAATEACPTCSHPLPSSS</sequence>
<keyword evidence="1" id="KW-0472">Membrane</keyword>
<dbReference type="EMBL" id="LIAE01010687">
    <property type="protein sequence ID" value="PAV56585.1"/>
    <property type="molecule type" value="Genomic_DNA"/>
</dbReference>
<evidence type="ECO:0000256" key="1">
    <source>
        <dbReference type="SAM" id="Phobius"/>
    </source>
</evidence>
<evidence type="ECO:0000313" key="3">
    <source>
        <dbReference type="Proteomes" id="UP000218231"/>
    </source>
</evidence>
<feature type="transmembrane region" description="Helical" evidence="1">
    <location>
        <begin position="21"/>
        <end position="40"/>
    </location>
</feature>
<dbReference type="Proteomes" id="UP000218231">
    <property type="component" value="Unassembled WGS sequence"/>
</dbReference>
<keyword evidence="3" id="KW-1185">Reference proteome</keyword>
<organism evidence="2 3">
    <name type="scientific">Diploscapter pachys</name>
    <dbReference type="NCBI Taxonomy" id="2018661"/>
    <lineage>
        <taxon>Eukaryota</taxon>
        <taxon>Metazoa</taxon>
        <taxon>Ecdysozoa</taxon>
        <taxon>Nematoda</taxon>
        <taxon>Chromadorea</taxon>
        <taxon>Rhabditida</taxon>
        <taxon>Rhabditina</taxon>
        <taxon>Rhabditomorpha</taxon>
        <taxon>Rhabditoidea</taxon>
        <taxon>Rhabditidae</taxon>
        <taxon>Diploscapter</taxon>
    </lineage>
</organism>
<evidence type="ECO:0008006" key="4">
    <source>
        <dbReference type="Google" id="ProtNLM"/>
    </source>
</evidence>
<comment type="caution">
    <text evidence="2">The sequence shown here is derived from an EMBL/GenBank/DDBJ whole genome shotgun (WGS) entry which is preliminary data.</text>
</comment>
<keyword evidence="1" id="KW-0812">Transmembrane</keyword>
<keyword evidence="1" id="KW-1133">Transmembrane helix</keyword>
<proteinExistence type="predicted"/>
<evidence type="ECO:0000313" key="2">
    <source>
        <dbReference type="EMBL" id="PAV56585.1"/>
    </source>
</evidence>